<reference evidence="1" key="1">
    <citation type="submission" date="2016-11" db="EMBL/GenBank/DDBJ databases">
        <title>Draft Genome Sequence of Marinobacter hydrocarbonoclasticus strain STW2, a polyaromatic aromatic hydrocarbon degrading and denitrifying bacterium from rhizosphere of Seagrass Enhalus acodoides.</title>
        <authorList>
            <person name="Ling J."/>
            <person name="Dong J."/>
        </authorList>
    </citation>
    <scope>NUCLEOTIDE SEQUENCE [LARGE SCALE GENOMIC DNA]</scope>
    <source>
        <strain evidence="1">STW2</strain>
    </source>
</reference>
<evidence type="ECO:0000313" key="2">
    <source>
        <dbReference type="Proteomes" id="UP000183986"/>
    </source>
</evidence>
<dbReference type="EMBL" id="MPKY01000001">
    <property type="protein sequence ID" value="OJT01215.1"/>
    <property type="molecule type" value="Genomic_DNA"/>
</dbReference>
<proteinExistence type="predicted"/>
<keyword evidence="2" id="KW-1185">Reference proteome</keyword>
<name>A0A1M2V0W1_MARNT</name>
<dbReference type="AlphaFoldDB" id="A0A1M2V0W1"/>
<dbReference type="InterPro" id="IPR036390">
    <property type="entry name" value="WH_DNA-bd_sf"/>
</dbReference>
<accession>A0A1M2V0W1</accession>
<comment type="caution">
    <text evidence="1">The sequence shown here is derived from an EMBL/GenBank/DDBJ whole genome shotgun (WGS) entry which is preliminary data.</text>
</comment>
<dbReference type="Proteomes" id="UP000183986">
    <property type="component" value="Unassembled WGS sequence"/>
</dbReference>
<organism evidence="1 2">
    <name type="scientific">Marinobacter nauticus</name>
    <name type="common">Marinobacter hydrocarbonoclasticus</name>
    <name type="synonym">Marinobacter aquaeolei</name>
    <dbReference type="NCBI Taxonomy" id="2743"/>
    <lineage>
        <taxon>Bacteria</taxon>
        <taxon>Pseudomonadati</taxon>
        <taxon>Pseudomonadota</taxon>
        <taxon>Gammaproteobacteria</taxon>
        <taxon>Pseudomonadales</taxon>
        <taxon>Marinobacteraceae</taxon>
        <taxon>Marinobacter</taxon>
    </lineage>
</organism>
<protein>
    <submittedName>
        <fullName evidence="1">Uncharacterized protein</fullName>
    </submittedName>
</protein>
<evidence type="ECO:0000313" key="1">
    <source>
        <dbReference type="EMBL" id="OJT01215.1"/>
    </source>
</evidence>
<dbReference type="SUPFAM" id="SSF46785">
    <property type="entry name" value="Winged helix' DNA-binding domain"/>
    <property type="match status" value="1"/>
</dbReference>
<sequence>MTPEEKILTALSVKALYRKELAEIIGMDDLRTMVILKRMREAGEIRVDGYGKYERAHGGYCPDGWPGGAA</sequence>
<gene>
    <name evidence="1" type="ORF">BEE62_14790</name>
</gene>
<dbReference type="RefSeq" id="WP_072677979.1">
    <property type="nucleotide sequence ID" value="NZ_MPKY01000001.1"/>
</dbReference>